<dbReference type="EMBL" id="MU273519">
    <property type="protein sequence ID" value="KAI0033474.1"/>
    <property type="molecule type" value="Genomic_DNA"/>
</dbReference>
<protein>
    <submittedName>
        <fullName evidence="1">Uncharacterized protein</fullName>
    </submittedName>
</protein>
<organism evidence="1 2">
    <name type="scientific">Vararia minispora EC-137</name>
    <dbReference type="NCBI Taxonomy" id="1314806"/>
    <lineage>
        <taxon>Eukaryota</taxon>
        <taxon>Fungi</taxon>
        <taxon>Dikarya</taxon>
        <taxon>Basidiomycota</taxon>
        <taxon>Agaricomycotina</taxon>
        <taxon>Agaricomycetes</taxon>
        <taxon>Russulales</taxon>
        <taxon>Lachnocladiaceae</taxon>
        <taxon>Vararia</taxon>
    </lineage>
</organism>
<comment type="caution">
    <text evidence="1">The sequence shown here is derived from an EMBL/GenBank/DDBJ whole genome shotgun (WGS) entry which is preliminary data.</text>
</comment>
<evidence type="ECO:0000313" key="2">
    <source>
        <dbReference type="Proteomes" id="UP000814128"/>
    </source>
</evidence>
<proteinExistence type="predicted"/>
<accession>A0ACB8QNN0</accession>
<reference evidence="1" key="1">
    <citation type="submission" date="2021-02" db="EMBL/GenBank/DDBJ databases">
        <authorList>
            <consortium name="DOE Joint Genome Institute"/>
            <person name="Ahrendt S."/>
            <person name="Looney B.P."/>
            <person name="Miyauchi S."/>
            <person name="Morin E."/>
            <person name="Drula E."/>
            <person name="Courty P.E."/>
            <person name="Chicoki N."/>
            <person name="Fauchery L."/>
            <person name="Kohler A."/>
            <person name="Kuo A."/>
            <person name="Labutti K."/>
            <person name="Pangilinan J."/>
            <person name="Lipzen A."/>
            <person name="Riley R."/>
            <person name="Andreopoulos W."/>
            <person name="He G."/>
            <person name="Johnson J."/>
            <person name="Barry K.W."/>
            <person name="Grigoriev I.V."/>
            <person name="Nagy L."/>
            <person name="Hibbett D."/>
            <person name="Henrissat B."/>
            <person name="Matheny P.B."/>
            <person name="Labbe J."/>
            <person name="Martin F."/>
        </authorList>
    </citation>
    <scope>NUCLEOTIDE SEQUENCE</scope>
    <source>
        <strain evidence="1">EC-137</strain>
    </source>
</reference>
<dbReference type="Proteomes" id="UP000814128">
    <property type="component" value="Unassembled WGS sequence"/>
</dbReference>
<keyword evidence="2" id="KW-1185">Reference proteome</keyword>
<gene>
    <name evidence="1" type="ORF">K488DRAFT_84915</name>
</gene>
<reference evidence="1" key="2">
    <citation type="journal article" date="2022" name="New Phytol.">
        <title>Evolutionary transition to the ectomycorrhizal habit in the genomes of a hyperdiverse lineage of mushroom-forming fungi.</title>
        <authorList>
            <person name="Looney B."/>
            <person name="Miyauchi S."/>
            <person name="Morin E."/>
            <person name="Drula E."/>
            <person name="Courty P.E."/>
            <person name="Kohler A."/>
            <person name="Kuo A."/>
            <person name="LaButti K."/>
            <person name="Pangilinan J."/>
            <person name="Lipzen A."/>
            <person name="Riley R."/>
            <person name="Andreopoulos W."/>
            <person name="He G."/>
            <person name="Johnson J."/>
            <person name="Nolan M."/>
            <person name="Tritt A."/>
            <person name="Barry K.W."/>
            <person name="Grigoriev I.V."/>
            <person name="Nagy L.G."/>
            <person name="Hibbett D."/>
            <person name="Henrissat B."/>
            <person name="Matheny P.B."/>
            <person name="Labbe J."/>
            <person name="Martin F.M."/>
        </authorList>
    </citation>
    <scope>NUCLEOTIDE SEQUENCE</scope>
    <source>
        <strain evidence="1">EC-137</strain>
    </source>
</reference>
<evidence type="ECO:0000313" key="1">
    <source>
        <dbReference type="EMBL" id="KAI0033474.1"/>
    </source>
</evidence>
<name>A0ACB8QNN0_9AGAM</name>
<sequence length="647" mass="72992">MSAHIVYQTPSDIYNHTYGYDYNSVPRLLRIRAPELFLSNVSLDVMRDRWLGRPTNEHKPLPPAKQVPTAPLRVRPVSPPRLTDAELQALSAKYDPQRRIVAIPLGDARAWNDTFAKLDQQHFYDGLCPPKNAHLSPGPTGWAEACGHTDDYWVWRALVFQKRAPDVADERREAAKRASESARQRAVLENNLARQRAQREREWAQQRAEYERARYERDLELERESAWERQRAEQERAWVRQRAEQERAWARPHAAPAHNAFRTPGPFNPFNTPAFSQRSMPPRFHPSAAIPLAGAHARPFPPPPRRNPLPMPIVHAPVPVRPACVFRWELDDEEEDGEGALGAAFRADAERWVAKLVGDEETQGKALPPVAVFTQQPETKRQDSQATEDEHKGDDDDDDDTDDVDSVFDASVFVLDDERFHFTPPGAGPRGPFVSFPRADVFRWQSAAERAARCARLRAKAARYRDEDEYGYGCEGPLEDSWEETEPQMRMPTGSSFTSEGAESEEPDVREAWMFAREVSWTSMDGEDEDATGTGTGAGASISTGTAFAGELLYAMGLEEMTMDGPVAEVAYEDEEDHDIHRSRDLDAETHEELICSIRMMLGMGPTADAEELGEDEDDAVVEFDEDEDPDGFIGRLLRCVGLDDDD</sequence>